<dbReference type="InterPro" id="IPR036875">
    <property type="entry name" value="Znf_CCHC_sf"/>
</dbReference>
<feature type="domain" description="CCHC-type" evidence="2">
    <location>
        <begin position="2"/>
        <end position="16"/>
    </location>
</feature>
<keyword evidence="4" id="KW-1185">Reference proteome</keyword>
<dbReference type="EMBL" id="JBBWRZ010000015">
    <property type="protein sequence ID" value="KAK8222646.1"/>
    <property type="molecule type" value="Genomic_DNA"/>
</dbReference>
<feature type="domain" description="CCHC-type" evidence="2">
    <location>
        <begin position="59"/>
        <end position="69"/>
    </location>
</feature>
<feature type="domain" description="CCHC-type" evidence="2">
    <location>
        <begin position="76"/>
        <end position="90"/>
    </location>
</feature>
<sequence length="157" mass="17881">MNNCRQRGHNSRDCPEPPSAENVECRKCQQTHSSHDDSAYSNHDDSNEEFHDFSSDTTAVGHFSKDCPNAPKPVRRNCGEEDHMSKECETETARSTAMLLAIAQSRRLWRERHQDGRGDEEDVEPPPHPLSLRCNDGSFWLEIFERHDPPGQPASEP</sequence>
<name>A0ABR1Y917_9PEZI</name>
<feature type="region of interest" description="Disordered" evidence="1">
    <location>
        <begin position="109"/>
        <end position="132"/>
    </location>
</feature>
<dbReference type="InterPro" id="IPR001878">
    <property type="entry name" value="Znf_CCHC"/>
</dbReference>
<dbReference type="Pfam" id="PF00098">
    <property type="entry name" value="zf-CCHC"/>
    <property type="match status" value="1"/>
</dbReference>
<comment type="caution">
    <text evidence="3">The sequence shown here is derived from an EMBL/GenBank/DDBJ whole genome shotgun (WGS) entry which is preliminary data.</text>
</comment>
<feature type="compositionally biased region" description="Basic and acidic residues" evidence="1">
    <location>
        <begin position="23"/>
        <end position="54"/>
    </location>
</feature>
<evidence type="ECO:0000259" key="2">
    <source>
        <dbReference type="SMART" id="SM00343"/>
    </source>
</evidence>
<evidence type="ECO:0000256" key="1">
    <source>
        <dbReference type="SAM" id="MobiDB-lite"/>
    </source>
</evidence>
<proteinExistence type="predicted"/>
<reference evidence="3 4" key="1">
    <citation type="submission" date="2024-04" db="EMBL/GenBank/DDBJ databases">
        <title>Phyllosticta paracitricarpa is synonymous to the EU quarantine fungus P. citricarpa based on phylogenomic analyses.</title>
        <authorList>
            <consortium name="Lawrence Berkeley National Laboratory"/>
            <person name="Van Ingen-Buijs V.A."/>
            <person name="Van Westerhoven A.C."/>
            <person name="Haridas S."/>
            <person name="Skiadas P."/>
            <person name="Martin F."/>
            <person name="Groenewald J.Z."/>
            <person name="Crous P.W."/>
            <person name="Seidl M.F."/>
        </authorList>
    </citation>
    <scope>NUCLEOTIDE SEQUENCE [LARGE SCALE GENOMIC DNA]</scope>
    <source>
        <strain evidence="3 4">CBS 123374</strain>
    </source>
</reference>
<dbReference type="Gene3D" id="4.10.60.10">
    <property type="entry name" value="Zinc finger, CCHC-type"/>
    <property type="match status" value="2"/>
</dbReference>
<dbReference type="SUPFAM" id="SSF57756">
    <property type="entry name" value="Retrovirus zinc finger-like domains"/>
    <property type="match status" value="2"/>
</dbReference>
<dbReference type="Proteomes" id="UP001492380">
    <property type="component" value="Unassembled WGS sequence"/>
</dbReference>
<dbReference type="SMART" id="SM00343">
    <property type="entry name" value="ZnF_C2HC"/>
    <property type="match status" value="3"/>
</dbReference>
<protein>
    <recommendedName>
        <fullName evidence="2">CCHC-type domain-containing protein</fullName>
    </recommendedName>
</protein>
<organism evidence="3 4">
    <name type="scientific">Phyllosticta capitalensis</name>
    <dbReference type="NCBI Taxonomy" id="121624"/>
    <lineage>
        <taxon>Eukaryota</taxon>
        <taxon>Fungi</taxon>
        <taxon>Dikarya</taxon>
        <taxon>Ascomycota</taxon>
        <taxon>Pezizomycotina</taxon>
        <taxon>Dothideomycetes</taxon>
        <taxon>Dothideomycetes incertae sedis</taxon>
        <taxon>Botryosphaeriales</taxon>
        <taxon>Phyllostictaceae</taxon>
        <taxon>Phyllosticta</taxon>
    </lineage>
</organism>
<evidence type="ECO:0000313" key="4">
    <source>
        <dbReference type="Proteomes" id="UP001492380"/>
    </source>
</evidence>
<accession>A0ABR1Y917</accession>
<gene>
    <name evidence="3" type="ORF">HDK90DRAFT_470958</name>
</gene>
<feature type="region of interest" description="Disordered" evidence="1">
    <location>
        <begin position="1"/>
        <end position="93"/>
    </location>
</feature>
<feature type="compositionally biased region" description="Basic and acidic residues" evidence="1">
    <location>
        <begin position="77"/>
        <end position="92"/>
    </location>
</feature>
<evidence type="ECO:0000313" key="3">
    <source>
        <dbReference type="EMBL" id="KAK8222646.1"/>
    </source>
</evidence>